<organism evidence="2 3">
    <name type="scientific">Barnesiella intestinihominis YIT 11860</name>
    <dbReference type="NCBI Taxonomy" id="742726"/>
    <lineage>
        <taxon>Bacteria</taxon>
        <taxon>Pseudomonadati</taxon>
        <taxon>Bacteroidota</taxon>
        <taxon>Bacteroidia</taxon>
        <taxon>Bacteroidales</taxon>
        <taxon>Barnesiellaceae</taxon>
        <taxon>Barnesiella</taxon>
    </lineage>
</organism>
<dbReference type="InterPro" id="IPR045736">
    <property type="entry name" value="START_2"/>
</dbReference>
<dbReference type="Proteomes" id="UP000006044">
    <property type="component" value="Unassembled WGS sequence"/>
</dbReference>
<dbReference type="GeneID" id="77849332"/>
<dbReference type="SUPFAM" id="SSF55961">
    <property type="entry name" value="Bet v1-like"/>
    <property type="match status" value="1"/>
</dbReference>
<dbReference type="HOGENOM" id="CLU_129812_0_0_10"/>
<dbReference type="RefSeq" id="WP_008862522.1">
    <property type="nucleotide sequence ID" value="NZ_CAXSYG010000003.1"/>
</dbReference>
<feature type="domain" description="START-like" evidence="1">
    <location>
        <begin position="2"/>
        <end position="126"/>
    </location>
</feature>
<name>K0XFS0_9BACT</name>
<sequence>MNKEKFIVEYDLKSVSPTLLWSYIGTKNGLADWFADDVQNEEKLFTFFWNKSSQQAHQIAVRSGSYIRFHWSDDEDEKSFFELRISSSELTGATMLVITDFAYPDEMADSRGLWDHQIETLRRKLGV</sequence>
<reference evidence="2 3" key="1">
    <citation type="submission" date="2012-08" db="EMBL/GenBank/DDBJ databases">
        <title>The Genome Sequence of Barnesiella intestinihominis YIT 11860.</title>
        <authorList>
            <consortium name="The Broad Institute Genome Sequencing Platform"/>
            <person name="Earl A."/>
            <person name="Ward D."/>
            <person name="Feldgarden M."/>
            <person name="Gevers D."/>
            <person name="Morotomi M."/>
            <person name="Walker B."/>
            <person name="Young S.K."/>
            <person name="Zeng Q."/>
            <person name="Gargeya S."/>
            <person name="Fitzgerald M."/>
            <person name="Haas B."/>
            <person name="Abouelleil A."/>
            <person name="Alvarado L."/>
            <person name="Arachchi H.M."/>
            <person name="Berlin A.M."/>
            <person name="Chapman S.B."/>
            <person name="Goldberg J."/>
            <person name="Griggs A."/>
            <person name="Gujja S."/>
            <person name="Hansen M."/>
            <person name="Howarth C."/>
            <person name="Imamovic A."/>
            <person name="Larimer J."/>
            <person name="McCowen C."/>
            <person name="Montmayeur A."/>
            <person name="Murphy C."/>
            <person name="Neiman D."/>
            <person name="Pearson M."/>
            <person name="Priest M."/>
            <person name="Roberts A."/>
            <person name="Saif S."/>
            <person name="Shea T."/>
            <person name="Sisk P."/>
            <person name="Sykes S."/>
            <person name="Wortman J."/>
            <person name="Nusbaum C."/>
            <person name="Birren B."/>
        </authorList>
    </citation>
    <scope>NUCLEOTIDE SEQUENCE [LARGE SCALE GENOMIC DNA]</scope>
    <source>
        <strain evidence="2 3">YIT 11860</strain>
    </source>
</reference>
<proteinExistence type="predicted"/>
<evidence type="ECO:0000259" key="1">
    <source>
        <dbReference type="Pfam" id="PF19569"/>
    </source>
</evidence>
<protein>
    <recommendedName>
        <fullName evidence="1">START-like domain-containing protein</fullName>
    </recommendedName>
</protein>
<dbReference type="Pfam" id="PF19569">
    <property type="entry name" value="START_2"/>
    <property type="match status" value="1"/>
</dbReference>
<dbReference type="Gene3D" id="3.30.530.20">
    <property type="match status" value="1"/>
</dbReference>
<dbReference type="AlphaFoldDB" id="K0XFS0"/>
<keyword evidence="3" id="KW-1185">Reference proteome</keyword>
<evidence type="ECO:0000313" key="3">
    <source>
        <dbReference type="Proteomes" id="UP000006044"/>
    </source>
</evidence>
<dbReference type="OrthoDB" id="667567at2"/>
<accession>K0XFS0</accession>
<gene>
    <name evidence="2" type="ORF">HMPREF9448_02127</name>
</gene>
<dbReference type="EMBL" id="ADLE01000015">
    <property type="protein sequence ID" value="EJZ62775.1"/>
    <property type="molecule type" value="Genomic_DNA"/>
</dbReference>
<dbReference type="STRING" id="742726.HMPREF9448_02127"/>
<dbReference type="eggNOG" id="COG3832">
    <property type="taxonomic scope" value="Bacteria"/>
</dbReference>
<evidence type="ECO:0000313" key="2">
    <source>
        <dbReference type="EMBL" id="EJZ62775.1"/>
    </source>
</evidence>
<comment type="caution">
    <text evidence="2">The sequence shown here is derived from an EMBL/GenBank/DDBJ whole genome shotgun (WGS) entry which is preliminary data.</text>
</comment>
<dbReference type="InterPro" id="IPR023393">
    <property type="entry name" value="START-like_dom_sf"/>
</dbReference>